<evidence type="ECO:0000313" key="2">
    <source>
        <dbReference type="EMBL" id="GAX28088.1"/>
    </source>
</evidence>
<evidence type="ECO:0000256" key="1">
    <source>
        <dbReference type="SAM" id="SignalP"/>
    </source>
</evidence>
<reference evidence="2 3" key="1">
    <citation type="journal article" date="2015" name="Plant Cell">
        <title>Oil accumulation by the oleaginous diatom Fistulifera solaris as revealed by the genome and transcriptome.</title>
        <authorList>
            <person name="Tanaka T."/>
            <person name="Maeda Y."/>
            <person name="Veluchamy A."/>
            <person name="Tanaka M."/>
            <person name="Abida H."/>
            <person name="Marechal E."/>
            <person name="Bowler C."/>
            <person name="Muto M."/>
            <person name="Sunaga Y."/>
            <person name="Tanaka M."/>
            <person name="Yoshino T."/>
            <person name="Taniguchi T."/>
            <person name="Fukuda Y."/>
            <person name="Nemoto M."/>
            <person name="Matsumoto M."/>
            <person name="Wong P.S."/>
            <person name="Aburatani S."/>
            <person name="Fujibuchi W."/>
        </authorList>
    </citation>
    <scope>NUCLEOTIDE SEQUENCE [LARGE SCALE GENOMIC DNA]</scope>
    <source>
        <strain evidence="2 3">JPCC DA0580</strain>
    </source>
</reference>
<dbReference type="Proteomes" id="UP000198406">
    <property type="component" value="Unassembled WGS sequence"/>
</dbReference>
<accession>A0A1Z5KQ67</accession>
<sequence length="257" mass="28417">MKIACASIFLLQCFLLLLALASASSSAATTPSRYESIRALDENGQSKQLQHAKQAALQHGTLILAVKHANETIHIVSVATTSPHRRQRPLAVVHTITPNTFLLCSGVQADARWLIDKLRQLHLQMQVRYGSSGAGWAQRLSSLYRAVFWGIPDDSNPWQHTRWLELERWGRPLGVQSILIEQKQLCAIEPSGGIMEPDQPVVAIGRHSADILRQWRSSSDSDSLTEQVRVACEGISPRGTVLSIAQIGTDVSWQMTL</sequence>
<dbReference type="InterPro" id="IPR029055">
    <property type="entry name" value="Ntn_hydrolases_N"/>
</dbReference>
<proteinExistence type="predicted"/>
<name>A0A1Z5KQ67_FISSO</name>
<evidence type="ECO:0000313" key="3">
    <source>
        <dbReference type="Proteomes" id="UP000198406"/>
    </source>
</evidence>
<keyword evidence="3" id="KW-1185">Reference proteome</keyword>
<feature type="signal peptide" evidence="1">
    <location>
        <begin position="1"/>
        <end position="23"/>
    </location>
</feature>
<dbReference type="SUPFAM" id="SSF56235">
    <property type="entry name" value="N-terminal nucleophile aminohydrolases (Ntn hydrolases)"/>
    <property type="match status" value="1"/>
</dbReference>
<dbReference type="EMBL" id="BDSP01000264">
    <property type="protein sequence ID" value="GAX28088.1"/>
    <property type="molecule type" value="Genomic_DNA"/>
</dbReference>
<protein>
    <submittedName>
        <fullName evidence="2">Uncharacterized protein</fullName>
    </submittedName>
</protein>
<feature type="chain" id="PRO_5012984106" evidence="1">
    <location>
        <begin position="24"/>
        <end position="257"/>
    </location>
</feature>
<dbReference type="InParanoid" id="A0A1Z5KQ67"/>
<gene>
    <name evidence="2" type="ORF">FisN_2Hh093</name>
</gene>
<keyword evidence="1" id="KW-0732">Signal</keyword>
<comment type="caution">
    <text evidence="2">The sequence shown here is derived from an EMBL/GenBank/DDBJ whole genome shotgun (WGS) entry which is preliminary data.</text>
</comment>
<organism evidence="2 3">
    <name type="scientific">Fistulifera solaris</name>
    <name type="common">Oleaginous diatom</name>
    <dbReference type="NCBI Taxonomy" id="1519565"/>
    <lineage>
        <taxon>Eukaryota</taxon>
        <taxon>Sar</taxon>
        <taxon>Stramenopiles</taxon>
        <taxon>Ochrophyta</taxon>
        <taxon>Bacillariophyta</taxon>
        <taxon>Bacillariophyceae</taxon>
        <taxon>Bacillariophycidae</taxon>
        <taxon>Naviculales</taxon>
        <taxon>Naviculaceae</taxon>
        <taxon>Fistulifera</taxon>
    </lineage>
</organism>
<dbReference type="AlphaFoldDB" id="A0A1Z5KQ67"/>
<dbReference type="Gene3D" id="3.60.20.10">
    <property type="entry name" value="Glutamine Phosphoribosylpyrophosphate, subunit 1, domain 1"/>
    <property type="match status" value="1"/>
</dbReference>